<dbReference type="Gene3D" id="3.40.50.720">
    <property type="entry name" value="NAD(P)-binding Rossmann-like Domain"/>
    <property type="match status" value="1"/>
</dbReference>
<dbReference type="Proteomes" id="UP001156441">
    <property type="component" value="Unassembled WGS sequence"/>
</dbReference>
<evidence type="ECO:0000256" key="3">
    <source>
        <dbReference type="RuleBase" id="RU000363"/>
    </source>
</evidence>
<comment type="caution">
    <text evidence="4">The sequence shown here is derived from an EMBL/GenBank/DDBJ whole genome shotgun (WGS) entry which is preliminary data.</text>
</comment>
<sequence length="265" mass="28798">MRVLVTGAGSGLGRALATRWSATGARVLVSDVDPAAAGAVAEELGQTSRALDVTSGADWESAVDWCRSTWDGLDVLVNNAGVGAGGRFERIAVEDWDWIWEVNLKGVVRGCRAFVPLFKEQGAGHVVNVASLAGLMNLPAMASYNVTKAGVISLSETLRLELEPYGVHTTVVCPGYFRTNLGERTRTPDPAVAKVMDKLMASSKVTAADVAGQVVDAVRDRRFLVLTHPAARRSIRLKRWLPKVVDREVRAYWARLRSTVEREDR</sequence>
<evidence type="ECO:0000313" key="5">
    <source>
        <dbReference type="Proteomes" id="UP001156441"/>
    </source>
</evidence>
<dbReference type="PRINTS" id="PR00081">
    <property type="entry name" value="GDHRDH"/>
</dbReference>
<dbReference type="SUPFAM" id="SSF51735">
    <property type="entry name" value="NAD(P)-binding Rossmann-fold domains"/>
    <property type="match status" value="1"/>
</dbReference>
<dbReference type="Pfam" id="PF00106">
    <property type="entry name" value="adh_short"/>
    <property type="match status" value="1"/>
</dbReference>
<dbReference type="InterPro" id="IPR002347">
    <property type="entry name" value="SDR_fam"/>
</dbReference>
<dbReference type="CDD" id="cd05233">
    <property type="entry name" value="SDR_c"/>
    <property type="match status" value="1"/>
</dbReference>
<accession>A0ABT2JIU1</accession>
<evidence type="ECO:0000313" key="4">
    <source>
        <dbReference type="EMBL" id="MCT2587804.1"/>
    </source>
</evidence>
<dbReference type="PANTHER" id="PTHR44196">
    <property type="entry name" value="DEHYDROGENASE/REDUCTASE SDR FAMILY MEMBER 7B"/>
    <property type="match status" value="1"/>
</dbReference>
<dbReference type="EMBL" id="JAFFZE010000028">
    <property type="protein sequence ID" value="MCT2587804.1"/>
    <property type="molecule type" value="Genomic_DNA"/>
</dbReference>
<keyword evidence="5" id="KW-1185">Reference proteome</keyword>
<dbReference type="RefSeq" id="WP_260195713.1">
    <property type="nucleotide sequence ID" value="NZ_JAFFZE010000028.1"/>
</dbReference>
<name>A0ABT2JIU1_9PSEU</name>
<dbReference type="PRINTS" id="PR00080">
    <property type="entry name" value="SDRFAMILY"/>
</dbReference>
<dbReference type="PROSITE" id="PS00061">
    <property type="entry name" value="ADH_SHORT"/>
    <property type="match status" value="1"/>
</dbReference>
<dbReference type="InterPro" id="IPR036291">
    <property type="entry name" value="NAD(P)-bd_dom_sf"/>
</dbReference>
<evidence type="ECO:0000256" key="2">
    <source>
        <dbReference type="ARBA" id="ARBA00023002"/>
    </source>
</evidence>
<proteinExistence type="inferred from homology"/>
<organism evidence="4 5">
    <name type="scientific">Actinophytocola gossypii</name>
    <dbReference type="NCBI Taxonomy" id="2812003"/>
    <lineage>
        <taxon>Bacteria</taxon>
        <taxon>Bacillati</taxon>
        <taxon>Actinomycetota</taxon>
        <taxon>Actinomycetes</taxon>
        <taxon>Pseudonocardiales</taxon>
        <taxon>Pseudonocardiaceae</taxon>
    </lineage>
</organism>
<dbReference type="InterPro" id="IPR020904">
    <property type="entry name" value="Sc_DH/Rdtase_CS"/>
</dbReference>
<reference evidence="4 5" key="1">
    <citation type="submission" date="2021-02" db="EMBL/GenBank/DDBJ databases">
        <title>Actinophytocola xerophila sp. nov., isolated from soil of cotton cropping field.</title>
        <authorList>
            <person name="Huang R."/>
            <person name="Chen X."/>
            <person name="Ge X."/>
            <person name="Liu W."/>
        </authorList>
    </citation>
    <scope>NUCLEOTIDE SEQUENCE [LARGE SCALE GENOMIC DNA]</scope>
    <source>
        <strain evidence="4 5">S1-96</strain>
    </source>
</reference>
<dbReference type="NCBIfam" id="NF004196">
    <property type="entry name" value="PRK05650.1"/>
    <property type="match status" value="1"/>
</dbReference>
<comment type="similarity">
    <text evidence="1 3">Belongs to the short-chain dehydrogenases/reductases (SDR) family.</text>
</comment>
<protein>
    <submittedName>
        <fullName evidence="4">SDR family oxidoreductase</fullName>
    </submittedName>
</protein>
<dbReference type="PANTHER" id="PTHR44196:SF1">
    <property type="entry name" value="DEHYDROGENASE_REDUCTASE SDR FAMILY MEMBER 7B"/>
    <property type="match status" value="1"/>
</dbReference>
<evidence type="ECO:0000256" key="1">
    <source>
        <dbReference type="ARBA" id="ARBA00006484"/>
    </source>
</evidence>
<gene>
    <name evidence="4" type="ORF">JT362_32285</name>
</gene>
<keyword evidence="2" id="KW-0560">Oxidoreductase</keyword>